<dbReference type="EMBL" id="JAOAOG010000220">
    <property type="protein sequence ID" value="KAJ6239635.1"/>
    <property type="molecule type" value="Genomic_DNA"/>
</dbReference>
<feature type="compositionally biased region" description="Basic residues" evidence="2">
    <location>
        <begin position="286"/>
        <end position="295"/>
    </location>
</feature>
<gene>
    <name evidence="3" type="ORF">M0813_24999</name>
</gene>
<name>A0ABQ8Y480_9EUKA</name>
<protein>
    <submittedName>
        <fullName evidence="3">Uncharacterized protein</fullName>
    </submittedName>
</protein>
<evidence type="ECO:0000313" key="3">
    <source>
        <dbReference type="EMBL" id="KAJ6239635.1"/>
    </source>
</evidence>
<feature type="region of interest" description="Disordered" evidence="2">
    <location>
        <begin position="267"/>
        <end position="298"/>
    </location>
</feature>
<organism evidence="3 4">
    <name type="scientific">Anaeramoeba flamelloides</name>
    <dbReference type="NCBI Taxonomy" id="1746091"/>
    <lineage>
        <taxon>Eukaryota</taxon>
        <taxon>Metamonada</taxon>
        <taxon>Anaeramoebidae</taxon>
        <taxon>Anaeramoeba</taxon>
    </lineage>
</organism>
<feature type="coiled-coil region" evidence="1">
    <location>
        <begin position="25"/>
        <end position="52"/>
    </location>
</feature>
<evidence type="ECO:0000256" key="1">
    <source>
        <dbReference type="SAM" id="Coils"/>
    </source>
</evidence>
<sequence length="314" mass="37844">MNVETCFDKKIDGFGTLLQKLFEHQQVLSKQLHNLNQKIATVEKKMTVLTRASMNKKVDGAIVTLFVEAFFKVMFTNKNYFKRVFRIYKTFFSFTSFRRIYDKIDSSSQKDISFINEENFLKYNNYLNIHRFKYLDQVFDKDFMKVPNYAFKLILLNLNINLSKVTPDALTKKITRYRARDTRYDNTIGEDCYFLLINSLIFNFFNTILTDHNNNYFIEIKGLINQKWSHNKIIKQIIKIKKLEDYYTDLQMKKKKKIKLKVNEKNKDYKDRKGKIKQTNNVKDQKNKKKKKKKRNMDFSYEKSRNAKICENDY</sequence>
<dbReference type="Proteomes" id="UP001150062">
    <property type="component" value="Unassembled WGS sequence"/>
</dbReference>
<keyword evidence="1" id="KW-0175">Coiled coil</keyword>
<proteinExistence type="predicted"/>
<evidence type="ECO:0000256" key="2">
    <source>
        <dbReference type="SAM" id="MobiDB-lite"/>
    </source>
</evidence>
<accession>A0ABQ8Y480</accession>
<keyword evidence="4" id="KW-1185">Reference proteome</keyword>
<comment type="caution">
    <text evidence="3">The sequence shown here is derived from an EMBL/GenBank/DDBJ whole genome shotgun (WGS) entry which is preliminary data.</text>
</comment>
<reference evidence="3" key="1">
    <citation type="submission" date="2022-08" db="EMBL/GenBank/DDBJ databases">
        <title>Novel sulfate-reducing endosymbionts in the free-living metamonad Anaeramoeba.</title>
        <authorList>
            <person name="Jerlstrom-Hultqvist J."/>
            <person name="Cepicka I."/>
            <person name="Gallot-Lavallee L."/>
            <person name="Salas-Leiva D."/>
            <person name="Curtis B.A."/>
            <person name="Zahonova K."/>
            <person name="Pipaliya S."/>
            <person name="Dacks J."/>
            <person name="Roger A.J."/>
        </authorList>
    </citation>
    <scope>NUCLEOTIDE SEQUENCE</scope>
    <source>
        <strain evidence="3">Schooner1</strain>
    </source>
</reference>
<evidence type="ECO:0000313" key="4">
    <source>
        <dbReference type="Proteomes" id="UP001150062"/>
    </source>
</evidence>